<dbReference type="InterPro" id="IPR011057">
    <property type="entry name" value="Mss4-like_sf"/>
</dbReference>
<sequence>MLLRARRLIGRLLVFLPSFLLFERAHTEHPSPRLHATSYLDGLRGLASLIVAVCHYTEDNHEYFIPSWGLGEKTSSILQFPFIRVIYSGRPMVHIFFIISGMVLSQKPIQAIYAHDIERCQSILASSAFRRPIRLFGPCIVSTFLVLVLSYAGYLYHPLPTLSEQFEDWGAALLHGITWPWSWDFDLAPAYDVHLWTVPIEFIHSMMLFMVVLVLSPMRRMIRLSGLLFIMLYCLACGRWAAFEFLGGCLITEMQFWQAAREPNLSKATEFVPSQRPSISSYVMTTIHVVLVMFWWFIAGWPNENAARTPGIMFFVDRTPEPFASVEVDERRPQKFWFCLSALGLIWTISQVRVLQGLLEGALVQHLGRMSYALYIVHGPILNLMQRGVMGHVGAPAEGTTERDDFCGSVSFKTPLPKPLALYICHCESCRRQTSSAFGTSAIFPRFTLPETELLNVYAYFCRTCGTRLLHTTPSKNVVSVKGGCLEGLDWTKAIHIWTKSAMVPIPEGSESHSEETSLTTDYGELQDELDQPTDLRGSGEYEGQESFRGADVVVVGEGEGEGPPAPVSGACELSG</sequence>
<dbReference type="Proteomes" id="UP000044602">
    <property type="component" value="Unassembled WGS sequence"/>
</dbReference>
<evidence type="ECO:0000256" key="1">
    <source>
        <dbReference type="ARBA" id="ARBA00005495"/>
    </source>
</evidence>
<dbReference type="InterPro" id="IPR006913">
    <property type="entry name" value="CENP-V/GFA"/>
</dbReference>
<keyword evidence="9" id="KW-1185">Reference proteome</keyword>
<dbReference type="GO" id="GO:0016846">
    <property type="term" value="F:carbon-sulfur lyase activity"/>
    <property type="evidence" value="ECO:0007669"/>
    <property type="project" value="InterPro"/>
</dbReference>
<evidence type="ECO:0000313" key="9">
    <source>
        <dbReference type="Proteomes" id="UP000044602"/>
    </source>
</evidence>
<evidence type="ECO:0000256" key="4">
    <source>
        <dbReference type="SAM" id="MobiDB-lite"/>
    </source>
</evidence>
<dbReference type="InterPro" id="IPR050879">
    <property type="entry name" value="Acyltransferase_3"/>
</dbReference>
<dbReference type="PROSITE" id="PS51891">
    <property type="entry name" value="CENP_V_GFA"/>
    <property type="match status" value="1"/>
</dbReference>
<organism evidence="8 9">
    <name type="scientific">Verticillium longisporum</name>
    <name type="common">Verticillium dahliae var. longisporum</name>
    <dbReference type="NCBI Taxonomy" id="100787"/>
    <lineage>
        <taxon>Eukaryota</taxon>
        <taxon>Fungi</taxon>
        <taxon>Dikarya</taxon>
        <taxon>Ascomycota</taxon>
        <taxon>Pezizomycotina</taxon>
        <taxon>Sordariomycetes</taxon>
        <taxon>Hypocreomycetidae</taxon>
        <taxon>Glomerellales</taxon>
        <taxon>Plectosphaerellaceae</taxon>
        <taxon>Verticillium</taxon>
    </lineage>
</organism>
<evidence type="ECO:0000256" key="5">
    <source>
        <dbReference type="SAM" id="Phobius"/>
    </source>
</evidence>
<evidence type="ECO:0000256" key="6">
    <source>
        <dbReference type="SAM" id="SignalP"/>
    </source>
</evidence>
<dbReference type="SUPFAM" id="SSF51316">
    <property type="entry name" value="Mss4-like"/>
    <property type="match status" value="1"/>
</dbReference>
<keyword evidence="5" id="KW-0812">Transmembrane</keyword>
<dbReference type="GO" id="GO:0046872">
    <property type="term" value="F:metal ion binding"/>
    <property type="evidence" value="ECO:0007669"/>
    <property type="project" value="UniProtKB-KW"/>
</dbReference>
<feature type="domain" description="CENP-V/GFA" evidence="7">
    <location>
        <begin position="397"/>
        <end position="492"/>
    </location>
</feature>
<name>A0A0G4MXT8_VERLO</name>
<keyword evidence="5" id="KW-1133">Transmembrane helix</keyword>
<keyword evidence="6" id="KW-0732">Signal</keyword>
<dbReference type="InterPro" id="IPR002656">
    <property type="entry name" value="Acyl_transf_3_dom"/>
</dbReference>
<keyword evidence="3" id="KW-0862">Zinc</keyword>
<feature type="transmembrane region" description="Helical" evidence="5">
    <location>
        <begin position="279"/>
        <end position="298"/>
    </location>
</feature>
<feature type="transmembrane region" description="Helical" evidence="5">
    <location>
        <begin position="193"/>
        <end position="215"/>
    </location>
</feature>
<dbReference type="Gene3D" id="3.90.1590.10">
    <property type="entry name" value="glutathione-dependent formaldehyde- activating enzyme (gfa)"/>
    <property type="match status" value="1"/>
</dbReference>
<dbReference type="PANTHER" id="PTHR23028:SF126">
    <property type="entry name" value="ACYLTRANSFERASE 3 DOMAIN-CONTAINING PROTEIN"/>
    <property type="match status" value="1"/>
</dbReference>
<comment type="similarity">
    <text evidence="1">Belongs to the Gfa family.</text>
</comment>
<dbReference type="EMBL" id="CVQH01025849">
    <property type="protein sequence ID" value="CRK39191.1"/>
    <property type="molecule type" value="Genomic_DNA"/>
</dbReference>
<protein>
    <recommendedName>
        <fullName evidence="7">CENP-V/GFA domain-containing protein</fullName>
    </recommendedName>
</protein>
<keyword evidence="2" id="KW-0479">Metal-binding</keyword>
<dbReference type="GO" id="GO:0016747">
    <property type="term" value="F:acyltransferase activity, transferring groups other than amino-acyl groups"/>
    <property type="evidence" value="ECO:0007669"/>
    <property type="project" value="InterPro"/>
</dbReference>
<dbReference type="AlphaFoldDB" id="A0A0G4MXT8"/>
<evidence type="ECO:0000259" key="7">
    <source>
        <dbReference type="PROSITE" id="PS51891"/>
    </source>
</evidence>
<feature type="transmembrane region" description="Helical" evidence="5">
    <location>
        <begin position="135"/>
        <end position="156"/>
    </location>
</feature>
<reference evidence="8 9" key="1">
    <citation type="submission" date="2015-05" db="EMBL/GenBank/DDBJ databases">
        <authorList>
            <person name="Wang D.B."/>
            <person name="Wang M."/>
        </authorList>
    </citation>
    <scope>NUCLEOTIDE SEQUENCE [LARGE SCALE GENOMIC DNA]</scope>
    <source>
        <strain evidence="8">VL1</strain>
    </source>
</reference>
<evidence type="ECO:0000256" key="3">
    <source>
        <dbReference type="ARBA" id="ARBA00022833"/>
    </source>
</evidence>
<gene>
    <name evidence="8" type="ORF">BN1708_016726</name>
</gene>
<feature type="signal peptide" evidence="6">
    <location>
        <begin position="1"/>
        <end position="27"/>
    </location>
</feature>
<dbReference type="PANTHER" id="PTHR23028">
    <property type="entry name" value="ACETYLTRANSFERASE"/>
    <property type="match status" value="1"/>
</dbReference>
<keyword evidence="5" id="KW-0472">Membrane</keyword>
<dbReference type="Pfam" id="PF04828">
    <property type="entry name" value="GFA"/>
    <property type="match status" value="1"/>
</dbReference>
<dbReference type="STRING" id="100787.A0A0G4MXT8"/>
<accession>A0A0G4MXT8</accession>
<feature type="transmembrane region" description="Helical" evidence="5">
    <location>
        <begin position="222"/>
        <end position="242"/>
    </location>
</feature>
<feature type="chain" id="PRO_5002567448" description="CENP-V/GFA domain-containing protein" evidence="6">
    <location>
        <begin position="28"/>
        <end position="576"/>
    </location>
</feature>
<dbReference type="Pfam" id="PF01757">
    <property type="entry name" value="Acyl_transf_3"/>
    <property type="match status" value="1"/>
</dbReference>
<feature type="region of interest" description="Disordered" evidence="4">
    <location>
        <begin position="506"/>
        <end position="576"/>
    </location>
</feature>
<evidence type="ECO:0000256" key="2">
    <source>
        <dbReference type="ARBA" id="ARBA00022723"/>
    </source>
</evidence>
<evidence type="ECO:0000313" key="8">
    <source>
        <dbReference type="EMBL" id="CRK39191.1"/>
    </source>
</evidence>
<proteinExistence type="inferred from homology"/>